<dbReference type="Gene3D" id="3.30.420.40">
    <property type="match status" value="1"/>
</dbReference>
<protein>
    <recommendedName>
        <fullName evidence="5">Methylhydantoinase</fullName>
    </recommendedName>
</protein>
<dbReference type="Pfam" id="PF01968">
    <property type="entry name" value="Hydantoinase_A"/>
    <property type="match status" value="1"/>
</dbReference>
<feature type="domain" description="Hydantoinase A/oxoprolinase" evidence="1">
    <location>
        <begin position="203"/>
        <end position="490"/>
    </location>
</feature>
<name>W4LKJ4_ENTF1</name>
<dbReference type="PANTHER" id="PTHR11365:SF23">
    <property type="entry name" value="HYPOTHETICAL 5-OXOPROLINASE (EUROFUNG)-RELATED"/>
    <property type="match status" value="1"/>
</dbReference>
<dbReference type="SUPFAM" id="SSF53067">
    <property type="entry name" value="Actin-like ATPase domain"/>
    <property type="match status" value="1"/>
</dbReference>
<dbReference type="InterPro" id="IPR008040">
    <property type="entry name" value="Hydant_A_N"/>
</dbReference>
<dbReference type="PATRIC" id="fig|1429438.4.peg.3527"/>
<dbReference type="InterPro" id="IPR045079">
    <property type="entry name" value="Oxoprolinase-like"/>
</dbReference>
<accession>W4LKJ4</accession>
<feature type="domain" description="Hydantoinase/oxoprolinase N-terminal" evidence="2">
    <location>
        <begin position="4"/>
        <end position="179"/>
    </location>
</feature>
<keyword evidence="4" id="KW-1185">Reference proteome</keyword>
<evidence type="ECO:0008006" key="5">
    <source>
        <dbReference type="Google" id="ProtNLM"/>
    </source>
</evidence>
<evidence type="ECO:0000313" key="4">
    <source>
        <dbReference type="Proteomes" id="UP000019141"/>
    </source>
</evidence>
<dbReference type="EMBL" id="AZHW01000537">
    <property type="protein sequence ID" value="ETW98623.1"/>
    <property type="molecule type" value="Genomic_DNA"/>
</dbReference>
<proteinExistence type="predicted"/>
<dbReference type="HOGENOM" id="CLU_002157_1_2_7"/>
<dbReference type="GO" id="GO:0017168">
    <property type="term" value="F:5-oxoprolinase (ATP-hydrolyzing) activity"/>
    <property type="evidence" value="ECO:0007669"/>
    <property type="project" value="TreeGrafter"/>
</dbReference>
<organism evidence="3 4">
    <name type="scientific">Entotheonella factor</name>
    <dbReference type="NCBI Taxonomy" id="1429438"/>
    <lineage>
        <taxon>Bacteria</taxon>
        <taxon>Pseudomonadati</taxon>
        <taxon>Nitrospinota/Tectimicrobiota group</taxon>
        <taxon>Candidatus Tectimicrobiota</taxon>
        <taxon>Candidatus Entotheonellia</taxon>
        <taxon>Candidatus Entotheonellales</taxon>
        <taxon>Candidatus Entotheonellaceae</taxon>
        <taxon>Candidatus Entotheonella</taxon>
    </lineage>
</organism>
<evidence type="ECO:0000259" key="2">
    <source>
        <dbReference type="Pfam" id="PF05378"/>
    </source>
</evidence>
<dbReference type="GO" id="GO:0006749">
    <property type="term" value="P:glutathione metabolic process"/>
    <property type="evidence" value="ECO:0007669"/>
    <property type="project" value="TreeGrafter"/>
</dbReference>
<dbReference type="AlphaFoldDB" id="W4LKJ4"/>
<dbReference type="GO" id="GO:0005829">
    <property type="term" value="C:cytosol"/>
    <property type="evidence" value="ECO:0007669"/>
    <property type="project" value="TreeGrafter"/>
</dbReference>
<dbReference type="Pfam" id="PF05378">
    <property type="entry name" value="Hydant_A_N"/>
    <property type="match status" value="1"/>
</dbReference>
<reference evidence="3 4" key="1">
    <citation type="journal article" date="2014" name="Nature">
        <title>An environmental bacterial taxon with a large and distinct metabolic repertoire.</title>
        <authorList>
            <person name="Wilson M.C."/>
            <person name="Mori T."/>
            <person name="Ruckert C."/>
            <person name="Uria A.R."/>
            <person name="Helf M.J."/>
            <person name="Takada K."/>
            <person name="Gernert C."/>
            <person name="Steffens U.A."/>
            <person name="Heycke N."/>
            <person name="Schmitt S."/>
            <person name="Rinke C."/>
            <person name="Helfrich E.J."/>
            <person name="Brachmann A.O."/>
            <person name="Gurgui C."/>
            <person name="Wakimoto T."/>
            <person name="Kracht M."/>
            <person name="Crusemann M."/>
            <person name="Hentschel U."/>
            <person name="Abe I."/>
            <person name="Matsunaga S."/>
            <person name="Kalinowski J."/>
            <person name="Takeyama H."/>
            <person name="Piel J."/>
        </authorList>
    </citation>
    <scope>NUCLEOTIDE SEQUENCE [LARGE SCALE GENOMIC DNA]</scope>
    <source>
        <strain evidence="4">TSY1</strain>
    </source>
</reference>
<dbReference type="Proteomes" id="UP000019141">
    <property type="component" value="Unassembled WGS sequence"/>
</dbReference>
<dbReference type="PANTHER" id="PTHR11365">
    <property type="entry name" value="5-OXOPROLINASE RELATED"/>
    <property type="match status" value="1"/>
</dbReference>
<evidence type="ECO:0000259" key="1">
    <source>
        <dbReference type="Pfam" id="PF01968"/>
    </source>
</evidence>
<gene>
    <name evidence="3" type="ORF">ETSY1_18035</name>
</gene>
<evidence type="ECO:0000313" key="3">
    <source>
        <dbReference type="EMBL" id="ETW98623.1"/>
    </source>
</evidence>
<dbReference type="InterPro" id="IPR002821">
    <property type="entry name" value="Hydantoinase_A"/>
</dbReference>
<sequence length="491" mass="52396">MKTRIGIDVGGTFTDFVLVDGQRGHIAKEKYLTTPHDPAIGVLEGLELLLQRSSVGLREVAYIVHGTTLAANAIIERKGARVGLLATEGFRDALDIRREVRYDMYDLDLEFPHPLAPRYLRRGVGERINADGQVIEPLDLQQVRVEVEKLVAEGVTSLAVCLLHSYVNPSHEQQLKTFLTANYPDLYVSLSSELAPSMGEYERTSTTVSNAYVQPLVQQYLRHLETGLSTRGFQGDFYLMSSAGSTITAETAGQFPVLLVESGPVAGTLMSQQVGRTTGTPNQLAFDMGGTTAKGCVIKDGAMKKAYSLEVARAYQEKKGSGLPLLIPAVQLIEIGAGGGSIATVDALGRLRVGPQSAGAAPGPACYGRGGTLPTVTDANVVLGYLNPDFFLGGEMQLDAVAAQQAIQEVASRLGGEVIEAAQGIHQVANEHMAHAFRLHAAESGIDIRGHDLVAFGGAGPVHAMGVARRLGVRRVIVPWGAGCFPPLGYW</sequence>
<comment type="caution">
    <text evidence="3">The sequence shown here is derived from an EMBL/GenBank/DDBJ whole genome shotgun (WGS) entry which is preliminary data.</text>
</comment>
<dbReference type="InterPro" id="IPR043129">
    <property type="entry name" value="ATPase_NBD"/>
</dbReference>